<evidence type="ECO:0000313" key="6">
    <source>
        <dbReference type="Proteomes" id="UP000663827"/>
    </source>
</evidence>
<comment type="subcellular location">
    <subcellularLocation>
        <location evidence="1">Nucleus</location>
    </subcellularLocation>
</comment>
<dbReference type="Pfam" id="PF00172">
    <property type="entry name" value="Zn_clus"/>
    <property type="match status" value="1"/>
</dbReference>
<dbReference type="SUPFAM" id="SSF57701">
    <property type="entry name" value="Zn2/Cys6 DNA-binding domain"/>
    <property type="match status" value="1"/>
</dbReference>
<dbReference type="GO" id="GO:0008270">
    <property type="term" value="F:zinc ion binding"/>
    <property type="evidence" value="ECO:0007669"/>
    <property type="project" value="InterPro"/>
</dbReference>
<reference evidence="5" key="1">
    <citation type="submission" date="2021-01" db="EMBL/GenBank/DDBJ databases">
        <authorList>
            <person name="Kaushik A."/>
        </authorList>
    </citation>
    <scope>NUCLEOTIDE SEQUENCE</scope>
    <source>
        <strain evidence="5">AG5</strain>
    </source>
</reference>
<evidence type="ECO:0000256" key="2">
    <source>
        <dbReference type="ARBA" id="ARBA00023242"/>
    </source>
</evidence>
<accession>A0A8H3E407</accession>
<evidence type="ECO:0000259" key="4">
    <source>
        <dbReference type="PROSITE" id="PS50048"/>
    </source>
</evidence>
<dbReference type="PANTHER" id="PTHR37534">
    <property type="entry name" value="TRANSCRIPTIONAL ACTIVATOR PROTEIN UGA3"/>
    <property type="match status" value="1"/>
</dbReference>
<protein>
    <recommendedName>
        <fullName evidence="4">Zn(2)-C6 fungal-type domain-containing protein</fullName>
    </recommendedName>
</protein>
<dbReference type="InterPro" id="IPR021858">
    <property type="entry name" value="Fun_TF"/>
</dbReference>
<feature type="compositionally biased region" description="Low complexity" evidence="3">
    <location>
        <begin position="111"/>
        <end position="123"/>
    </location>
</feature>
<dbReference type="Pfam" id="PF11951">
    <property type="entry name" value="Fungal_trans_2"/>
    <property type="match status" value="1"/>
</dbReference>
<dbReference type="GO" id="GO:0005634">
    <property type="term" value="C:nucleus"/>
    <property type="evidence" value="ECO:0007669"/>
    <property type="project" value="UniProtKB-SubCell"/>
</dbReference>
<dbReference type="GO" id="GO:0000981">
    <property type="term" value="F:DNA-binding transcription factor activity, RNA polymerase II-specific"/>
    <property type="evidence" value="ECO:0007669"/>
    <property type="project" value="InterPro"/>
</dbReference>
<feature type="non-terminal residue" evidence="5">
    <location>
        <position position="1"/>
    </location>
</feature>
<evidence type="ECO:0000313" key="5">
    <source>
        <dbReference type="EMBL" id="CAE7198971.1"/>
    </source>
</evidence>
<feature type="region of interest" description="Disordered" evidence="3">
    <location>
        <begin position="86"/>
        <end position="134"/>
    </location>
</feature>
<dbReference type="InterPro" id="IPR001138">
    <property type="entry name" value="Zn2Cys6_DnaBD"/>
</dbReference>
<evidence type="ECO:0000256" key="1">
    <source>
        <dbReference type="ARBA" id="ARBA00004123"/>
    </source>
</evidence>
<proteinExistence type="predicted"/>
<dbReference type="EMBL" id="CAJNJQ010003453">
    <property type="protein sequence ID" value="CAE7198971.1"/>
    <property type="molecule type" value="Genomic_DNA"/>
</dbReference>
<feature type="compositionally biased region" description="Polar residues" evidence="3">
    <location>
        <begin position="101"/>
        <end position="110"/>
    </location>
</feature>
<keyword evidence="2" id="KW-0539">Nucleus</keyword>
<comment type="caution">
    <text evidence="5">The sequence shown here is derived from an EMBL/GenBank/DDBJ whole genome shotgun (WGS) entry which is preliminary data.</text>
</comment>
<dbReference type="Gene3D" id="4.10.240.10">
    <property type="entry name" value="Zn(2)-C6 fungal-type DNA-binding domain"/>
    <property type="match status" value="1"/>
</dbReference>
<dbReference type="PROSITE" id="PS00463">
    <property type="entry name" value="ZN2_CY6_FUNGAL_1"/>
    <property type="match status" value="1"/>
</dbReference>
<dbReference type="InterPro" id="IPR036864">
    <property type="entry name" value="Zn2-C6_fun-type_DNA-bd_sf"/>
</dbReference>
<dbReference type="CDD" id="cd00067">
    <property type="entry name" value="GAL4"/>
    <property type="match status" value="1"/>
</dbReference>
<dbReference type="SMART" id="SM00066">
    <property type="entry name" value="GAL4"/>
    <property type="match status" value="1"/>
</dbReference>
<dbReference type="Proteomes" id="UP000663827">
    <property type="component" value="Unassembled WGS sequence"/>
</dbReference>
<dbReference type="AlphaFoldDB" id="A0A8H3E407"/>
<evidence type="ECO:0000256" key="3">
    <source>
        <dbReference type="SAM" id="MobiDB-lite"/>
    </source>
</evidence>
<sequence>CYPLSCTVYVTPRGGPAMYTKRVPGPYPLSCITCRERRKKCDRTHPTCNRCREGGFTCLGYTSRDVHHTAKSRSSSQVDSTYLFSSSTPLSDRSNDARTLPITTDKFQPVSTTSCSQSQLSQSPLRHGPPPQSPVLFLRPLTDISFASGPREPPDDAHIYNIGSSVDFYPTGGSEANQNHMDLPPNYSTRRYTNRSACDVAGTGGDSIHQSEVNELGHMFYRDPDTSVVATEFITSQYVRAYSLMAIELVSHQESFVQICILPNIAISQGACWSLFIGAKIYQAVTSGYGSKAVKQHVQDLDQFGQLISATNRHGITTRELSGWLMAALELVELRFLVDPQLAYRTQRLAIPIFMELAQTEPTFWRYHNSGPSLHSVGLSIQPGLARFATMDVAGSFIFGLPQMITWDPIFIPELAHLPWDEWIPGLPLYFLLVLCAINTWREQDPRDRNPNEWSQYERSVLDWRAQHIYHSDHSDSWRTIGRLVVQEAYRHMTLIYLYMGMGGLKSGDLRVQASCSQISQLCGLINAKPELVVNLFFASIIAGVCAVDEKQRSVLWHSASGGAEVAWEDYVASCRVVVKMKC</sequence>
<gene>
    <name evidence="5" type="ORF">RDB_LOCUS136715</name>
</gene>
<name>A0A8H3E407_9AGAM</name>
<organism evidence="5 6">
    <name type="scientific">Rhizoctonia solani</name>
    <dbReference type="NCBI Taxonomy" id="456999"/>
    <lineage>
        <taxon>Eukaryota</taxon>
        <taxon>Fungi</taxon>
        <taxon>Dikarya</taxon>
        <taxon>Basidiomycota</taxon>
        <taxon>Agaricomycotina</taxon>
        <taxon>Agaricomycetes</taxon>
        <taxon>Cantharellales</taxon>
        <taxon>Ceratobasidiaceae</taxon>
        <taxon>Rhizoctonia</taxon>
    </lineage>
</organism>
<feature type="domain" description="Zn(2)-C6 fungal-type" evidence="4">
    <location>
        <begin position="30"/>
        <end position="58"/>
    </location>
</feature>
<dbReference type="PROSITE" id="PS50048">
    <property type="entry name" value="ZN2_CY6_FUNGAL_2"/>
    <property type="match status" value="1"/>
</dbReference>
<dbReference type="PANTHER" id="PTHR37534:SF46">
    <property type="entry name" value="ZN(II)2CYS6 TRANSCRIPTION FACTOR (EUROFUNG)"/>
    <property type="match status" value="1"/>
</dbReference>